<proteinExistence type="predicted"/>
<protein>
    <submittedName>
        <fullName evidence="1">Cysteine-rich CWC family protein</fullName>
    </submittedName>
</protein>
<keyword evidence="2" id="KW-1185">Reference proteome</keyword>
<evidence type="ECO:0000313" key="1">
    <source>
        <dbReference type="EMBL" id="MFD1141651.1"/>
    </source>
</evidence>
<comment type="caution">
    <text evidence="1">The sequence shown here is derived from an EMBL/GenBank/DDBJ whole genome shotgun (WGS) entry which is preliminary data.</text>
</comment>
<gene>
    <name evidence="1" type="ORF">ACFQ4C_11055</name>
</gene>
<name>A0ABW3Q992_9BACT</name>
<reference evidence="2" key="1">
    <citation type="journal article" date="2019" name="Int. J. Syst. Evol. Microbiol.">
        <title>The Global Catalogue of Microorganisms (GCM) 10K type strain sequencing project: providing services to taxonomists for standard genome sequencing and annotation.</title>
        <authorList>
            <consortium name="The Broad Institute Genomics Platform"/>
            <consortium name="The Broad Institute Genome Sequencing Center for Infectious Disease"/>
            <person name="Wu L."/>
            <person name="Ma J."/>
        </authorList>
    </citation>
    <scope>NUCLEOTIDE SEQUENCE [LARGE SCALE GENOMIC DNA]</scope>
    <source>
        <strain evidence="2">CCUG 55608</strain>
    </source>
</reference>
<dbReference type="Pfam" id="PF14375">
    <property type="entry name" value="Cys_rich_CWC"/>
    <property type="match status" value="1"/>
</dbReference>
<evidence type="ECO:0000313" key="2">
    <source>
        <dbReference type="Proteomes" id="UP001597116"/>
    </source>
</evidence>
<dbReference type="EMBL" id="JBHTLP010000008">
    <property type="protein sequence ID" value="MFD1141651.1"/>
    <property type="molecule type" value="Genomic_DNA"/>
</dbReference>
<dbReference type="InterPro" id="IPR032720">
    <property type="entry name" value="Cys_rich_CWC"/>
</dbReference>
<dbReference type="RefSeq" id="WP_265992114.1">
    <property type="nucleotide sequence ID" value="NZ_CP110973.1"/>
</dbReference>
<dbReference type="Proteomes" id="UP001597116">
    <property type="component" value="Unassembled WGS sequence"/>
</dbReference>
<organism evidence="1 2">
    <name type="scientific">Larkinella insperata</name>
    <dbReference type="NCBI Taxonomy" id="332158"/>
    <lineage>
        <taxon>Bacteria</taxon>
        <taxon>Pseudomonadati</taxon>
        <taxon>Bacteroidota</taxon>
        <taxon>Cytophagia</taxon>
        <taxon>Cytophagales</taxon>
        <taxon>Spirosomataceae</taxon>
        <taxon>Larkinella</taxon>
    </lineage>
</organism>
<accession>A0ABW3Q992</accession>
<sequence>METPVRKHETVGCPRCGTAFECKVGSINLCQCVAVQLTEEQRNYVRSQFANCLCANCLREVRTEYNRMAHQKKMEKFRNAH</sequence>